<reference evidence="2" key="1">
    <citation type="submission" date="2023-01" db="EMBL/GenBank/DDBJ databases">
        <title>Genome assembly of the deep-sea coral Lophelia pertusa.</title>
        <authorList>
            <person name="Herrera S."/>
            <person name="Cordes E."/>
        </authorList>
    </citation>
    <scope>NUCLEOTIDE SEQUENCE</scope>
    <source>
        <strain evidence="2">USNM1676648</strain>
        <tissue evidence="2">Polyp</tissue>
    </source>
</reference>
<dbReference type="EMBL" id="MU826826">
    <property type="protein sequence ID" value="KAJ7375043.1"/>
    <property type="molecule type" value="Genomic_DNA"/>
</dbReference>
<comment type="caution">
    <text evidence="2">The sequence shown here is derived from an EMBL/GenBank/DDBJ whole genome shotgun (WGS) entry which is preliminary data.</text>
</comment>
<sequence>MERKQRRTSGETRFELNAVLSVFSHSRAILLNTNQQLQQVLVGTIPQEEVSFFYNQDLSLAFDSNAASGIPPVNELFGGFIGFLSIHSHSSQYDRWRDAVIGNWTQISVSSTRKSHAGAGIDNTTGNNVNSKNEPPATDSKERECLSEVIDWDEIETYLAQSECDEF</sequence>
<proteinExistence type="predicted"/>
<accession>A0A9X0CUU2</accession>
<name>A0A9X0CUU2_9CNID</name>
<protein>
    <submittedName>
        <fullName evidence="2">Uncharacterized protein</fullName>
    </submittedName>
</protein>
<dbReference type="Proteomes" id="UP001163046">
    <property type="component" value="Unassembled WGS sequence"/>
</dbReference>
<evidence type="ECO:0000313" key="3">
    <source>
        <dbReference type="Proteomes" id="UP001163046"/>
    </source>
</evidence>
<organism evidence="2 3">
    <name type="scientific">Desmophyllum pertusum</name>
    <dbReference type="NCBI Taxonomy" id="174260"/>
    <lineage>
        <taxon>Eukaryota</taxon>
        <taxon>Metazoa</taxon>
        <taxon>Cnidaria</taxon>
        <taxon>Anthozoa</taxon>
        <taxon>Hexacorallia</taxon>
        <taxon>Scleractinia</taxon>
        <taxon>Caryophylliina</taxon>
        <taxon>Caryophylliidae</taxon>
        <taxon>Desmophyllum</taxon>
    </lineage>
</organism>
<evidence type="ECO:0000256" key="1">
    <source>
        <dbReference type="SAM" id="MobiDB-lite"/>
    </source>
</evidence>
<gene>
    <name evidence="2" type="ORF">OS493_001774</name>
</gene>
<keyword evidence="3" id="KW-1185">Reference proteome</keyword>
<feature type="compositionally biased region" description="Polar residues" evidence="1">
    <location>
        <begin position="122"/>
        <end position="133"/>
    </location>
</feature>
<evidence type="ECO:0000313" key="2">
    <source>
        <dbReference type="EMBL" id="KAJ7375043.1"/>
    </source>
</evidence>
<feature type="region of interest" description="Disordered" evidence="1">
    <location>
        <begin position="115"/>
        <end position="144"/>
    </location>
</feature>
<dbReference type="AlphaFoldDB" id="A0A9X0CUU2"/>